<dbReference type="GO" id="GO:0003677">
    <property type="term" value="F:DNA binding"/>
    <property type="evidence" value="ECO:0007669"/>
    <property type="project" value="InterPro"/>
</dbReference>
<dbReference type="InterPro" id="IPR019734">
    <property type="entry name" value="TPR_rpt"/>
</dbReference>
<dbReference type="SMART" id="SM00028">
    <property type="entry name" value="TPR"/>
    <property type="match status" value="3"/>
</dbReference>
<keyword evidence="1" id="KW-0175">Coiled coil</keyword>
<evidence type="ECO:0000256" key="1">
    <source>
        <dbReference type="SAM" id="Coils"/>
    </source>
</evidence>
<name>U6REH5_9BACT</name>
<evidence type="ECO:0000256" key="2">
    <source>
        <dbReference type="SAM" id="Phobius"/>
    </source>
</evidence>
<dbReference type="SMART" id="SM00421">
    <property type="entry name" value="HTH_LUXR"/>
    <property type="match status" value="1"/>
</dbReference>
<dbReference type="SUPFAM" id="SSF48452">
    <property type="entry name" value="TPR-like"/>
    <property type="match status" value="1"/>
</dbReference>
<dbReference type="Gene3D" id="1.10.10.10">
    <property type="entry name" value="Winged helix-like DNA-binding domain superfamily/Winged helix DNA-binding domain"/>
    <property type="match status" value="1"/>
</dbReference>
<evidence type="ECO:0000313" key="5">
    <source>
        <dbReference type="Proteomes" id="UP000017831"/>
    </source>
</evidence>
<dbReference type="GeneID" id="60062188"/>
<comment type="caution">
    <text evidence="4">The sequence shown here is derived from an EMBL/GenBank/DDBJ whole genome shotgun (WGS) entry which is preliminary data.</text>
</comment>
<evidence type="ECO:0000313" key="4">
    <source>
        <dbReference type="EMBL" id="EOA55029.1"/>
    </source>
</evidence>
<protein>
    <recommendedName>
        <fullName evidence="3">HTH luxR-type domain-containing protein</fullName>
    </recommendedName>
</protein>
<keyword evidence="2" id="KW-0812">Transmembrane</keyword>
<dbReference type="InterPro" id="IPR000792">
    <property type="entry name" value="Tscrpt_reg_LuxR_C"/>
</dbReference>
<dbReference type="PATRIC" id="fig|1121098.3.peg.1874"/>
<feature type="transmembrane region" description="Helical" evidence="2">
    <location>
        <begin position="365"/>
        <end position="384"/>
    </location>
</feature>
<dbReference type="GO" id="GO:0006355">
    <property type="term" value="P:regulation of DNA-templated transcription"/>
    <property type="evidence" value="ECO:0007669"/>
    <property type="project" value="InterPro"/>
</dbReference>
<accession>U6REH5</accession>
<sequence>MIKKRSFILLSVWVVIIGCFNVACSGEKHTSQLSWGKYYLWNAPDSAFQILRTIPSPEKLSKEEYSLYALLMTQVMHRCGQEISSDSLIDIAVKYYSSHGTSDEKASAFLYKGYVLESLGKDNEAIYAYKQAEEAVKSAKDLRIHFLVYVALGHINGRYAHYEQSVGYYKKALDLNLSVPSWKAMGGSSAFIPLYLGQGTPRYNEEVKLVQDKFFDIVNRMDFSTQEKIYYRLALVEKDKKNWNEAVSLLKQAQERTSTAEARRGYDIELAEVYKKLGKGATVDSLRVEVLKSSRPKLRASVYKDMYREMQAKGFEREAALYMQHYINELELLFTSGSRAELLEIEKKYDYSAVLRQSNDYRSRWTITILITIASVCTLALLLWGSWKFFRYQKLDILRNYKKDASILQEQIDTLQEQIEENQGEAKNLQEQMQALEEEKKNKELRIRQLEVTFRSKHISLPVETVEAAQTYLRIVSKENPRYNPAEDRAKLEHWLNVSRHRWADRLEALYPSLTNNEKDICFLFVLGLGFDDIADLLGVQARSVDRVVYRICRKMGLGQGSKEEFVAQINRMGECATNK</sequence>
<feature type="coiled-coil region" evidence="1">
    <location>
        <begin position="398"/>
        <end position="453"/>
    </location>
</feature>
<keyword evidence="2" id="KW-0472">Membrane</keyword>
<dbReference type="EMBL" id="AQHY01000022">
    <property type="protein sequence ID" value="EOA55029.1"/>
    <property type="molecule type" value="Genomic_DNA"/>
</dbReference>
<dbReference type="OrthoDB" id="1049583at2"/>
<reference evidence="4 5" key="1">
    <citation type="submission" date="2013-04" db="EMBL/GenBank/DDBJ databases">
        <title>The Genome Sequence of Bacteroides massiliensis DSM 17679.</title>
        <authorList>
            <consortium name="The Broad Institute Genomics Platform"/>
            <person name="Earl A."/>
            <person name="Ward D."/>
            <person name="Feldgarden M."/>
            <person name="Gevers D."/>
            <person name="Martens E."/>
            <person name="Fenner L."/>
            <person name="Roux V."/>
            <person name="Mallet M.N."/>
            <person name="Raoult D."/>
            <person name="Walker B."/>
            <person name="Young S."/>
            <person name="Zeng Q."/>
            <person name="Gargeya S."/>
            <person name="Fitzgerald M."/>
            <person name="Haas B."/>
            <person name="Abouelleil A."/>
            <person name="Allen A.W."/>
            <person name="Alvarado L."/>
            <person name="Arachchi H.M."/>
            <person name="Berlin A.M."/>
            <person name="Chapman S.B."/>
            <person name="Gainer-Dewar J."/>
            <person name="Goldberg J."/>
            <person name="Griggs A."/>
            <person name="Gujja S."/>
            <person name="Hansen M."/>
            <person name="Howarth C."/>
            <person name="Imamovic A."/>
            <person name="Ireland A."/>
            <person name="Larimer J."/>
            <person name="McCowan C."/>
            <person name="Murphy C."/>
            <person name="Pearson M."/>
            <person name="Poon T.W."/>
            <person name="Priest M."/>
            <person name="Roberts A."/>
            <person name="Saif S."/>
            <person name="Shea T."/>
            <person name="Sisk P."/>
            <person name="Sykes S."/>
            <person name="Wortman J."/>
            <person name="Nusbaum C."/>
            <person name="Birren B."/>
        </authorList>
    </citation>
    <scope>NUCLEOTIDE SEQUENCE [LARGE SCALE GENOMIC DNA]</scope>
    <source>
        <strain evidence="5">B84634 / Timone 84634 / DSM 17679 / JCM 13223</strain>
    </source>
</reference>
<dbReference type="HOGENOM" id="CLU_469829_0_0_10"/>
<dbReference type="RefSeq" id="WP_005939965.1">
    <property type="nucleotide sequence ID" value="NZ_KB890353.1"/>
</dbReference>
<dbReference type="InterPro" id="IPR016032">
    <property type="entry name" value="Sig_transdc_resp-reg_C-effctor"/>
</dbReference>
<evidence type="ECO:0000259" key="3">
    <source>
        <dbReference type="SMART" id="SM00421"/>
    </source>
</evidence>
<dbReference type="InterPro" id="IPR011990">
    <property type="entry name" value="TPR-like_helical_dom_sf"/>
</dbReference>
<dbReference type="eggNOG" id="COG0457">
    <property type="taxonomic scope" value="Bacteria"/>
</dbReference>
<keyword evidence="5" id="KW-1185">Reference proteome</keyword>
<dbReference type="AlphaFoldDB" id="U6REH5"/>
<dbReference type="PROSITE" id="PS51257">
    <property type="entry name" value="PROKAR_LIPOPROTEIN"/>
    <property type="match status" value="1"/>
</dbReference>
<dbReference type="Gene3D" id="1.25.40.10">
    <property type="entry name" value="Tetratricopeptide repeat domain"/>
    <property type="match status" value="1"/>
</dbReference>
<feature type="domain" description="HTH luxR-type" evidence="3">
    <location>
        <begin position="511"/>
        <end position="570"/>
    </location>
</feature>
<dbReference type="Proteomes" id="UP000017831">
    <property type="component" value="Unassembled WGS sequence"/>
</dbReference>
<proteinExistence type="predicted"/>
<dbReference type="SUPFAM" id="SSF46894">
    <property type="entry name" value="C-terminal effector domain of the bipartite response regulators"/>
    <property type="match status" value="1"/>
</dbReference>
<organism evidence="4 5">
    <name type="scientific">Phocaeicola massiliensis B84634 = Timone 84634 = DSM 17679 = JCM 13223</name>
    <dbReference type="NCBI Taxonomy" id="1121098"/>
    <lineage>
        <taxon>Bacteria</taxon>
        <taxon>Pseudomonadati</taxon>
        <taxon>Bacteroidota</taxon>
        <taxon>Bacteroidia</taxon>
        <taxon>Bacteroidales</taxon>
        <taxon>Bacteroidaceae</taxon>
        <taxon>Phocaeicola</taxon>
    </lineage>
</organism>
<dbReference type="STRING" id="1121098.HMPREF1534_01845"/>
<dbReference type="InterPro" id="IPR036388">
    <property type="entry name" value="WH-like_DNA-bd_sf"/>
</dbReference>
<gene>
    <name evidence="4" type="ORF">HMPREF1534_01845</name>
</gene>
<keyword evidence="2" id="KW-1133">Transmembrane helix</keyword>